<organism evidence="3 4">
    <name type="scientific">Glycine soja</name>
    <name type="common">Wild soybean</name>
    <dbReference type="NCBI Taxonomy" id="3848"/>
    <lineage>
        <taxon>Eukaryota</taxon>
        <taxon>Viridiplantae</taxon>
        <taxon>Streptophyta</taxon>
        <taxon>Embryophyta</taxon>
        <taxon>Tracheophyta</taxon>
        <taxon>Spermatophyta</taxon>
        <taxon>Magnoliopsida</taxon>
        <taxon>eudicotyledons</taxon>
        <taxon>Gunneridae</taxon>
        <taxon>Pentapetalae</taxon>
        <taxon>rosids</taxon>
        <taxon>fabids</taxon>
        <taxon>Fabales</taxon>
        <taxon>Fabaceae</taxon>
        <taxon>Papilionoideae</taxon>
        <taxon>50 kb inversion clade</taxon>
        <taxon>NPAAA clade</taxon>
        <taxon>indigoferoid/millettioid clade</taxon>
        <taxon>Phaseoleae</taxon>
        <taxon>Glycine</taxon>
        <taxon>Glycine subgen. Soja</taxon>
    </lineage>
</organism>
<evidence type="ECO:0000256" key="2">
    <source>
        <dbReference type="SAM" id="MobiDB-lite"/>
    </source>
</evidence>
<gene>
    <name evidence="3" type="ORF">D0Y65_047841</name>
</gene>
<sequence>MARDPESETGLGPRLKLSNMSIPELISELRDSFLSRDFDRVEEVLVARDARLTKELEEKKREIGSLRERIDFERLEKINAELELKRLREKEKGCGEKLVKSDNNNNNNNNNGFGLGGGIVVKSEKKCMVEEGVVEVVEGGKIGVLREKERGVDGLENEKGKKVVGINNSVSLNRNGGGIGASAGGELGLKPVIVIVDSDDECNSQATLNKKETTSCINIIDDEHRSSSSGAPQKNLLTGLAERIGNLKRKFVSSRELDANINALDDFDSDSSCSGSSSSSSSGPYDKDLPTNHKKLRADATSPVLKF</sequence>
<proteinExistence type="predicted"/>
<protein>
    <submittedName>
        <fullName evidence="3">Uncharacterized protein</fullName>
    </submittedName>
</protein>
<dbReference type="PANTHER" id="PTHR34380">
    <property type="entry name" value="BNAA03G12380D PROTEIN"/>
    <property type="match status" value="1"/>
</dbReference>
<dbReference type="AlphaFoldDB" id="A0A445FQL3"/>
<dbReference type="EMBL" id="QZWG01000018">
    <property type="protein sequence ID" value="RZB51181.1"/>
    <property type="molecule type" value="Genomic_DNA"/>
</dbReference>
<feature type="coiled-coil region" evidence="1">
    <location>
        <begin position="49"/>
        <end position="92"/>
    </location>
</feature>
<evidence type="ECO:0000256" key="1">
    <source>
        <dbReference type="SAM" id="Coils"/>
    </source>
</evidence>
<dbReference type="PANTHER" id="PTHR34380:SF1">
    <property type="entry name" value="OS01G0221300 PROTEIN"/>
    <property type="match status" value="1"/>
</dbReference>
<dbReference type="Proteomes" id="UP000289340">
    <property type="component" value="Chromosome 18"/>
</dbReference>
<name>A0A445FQL3_GLYSO</name>
<accession>A0A445FQL3</accession>
<reference evidence="3 4" key="1">
    <citation type="submission" date="2018-09" db="EMBL/GenBank/DDBJ databases">
        <title>A high-quality reference genome of wild soybean provides a powerful tool to mine soybean genomes.</title>
        <authorList>
            <person name="Xie M."/>
            <person name="Chung C.Y.L."/>
            <person name="Li M.-W."/>
            <person name="Wong F.-L."/>
            <person name="Chan T.-F."/>
            <person name="Lam H.-M."/>
        </authorList>
    </citation>
    <scope>NUCLEOTIDE SEQUENCE [LARGE SCALE GENOMIC DNA]</scope>
    <source>
        <strain evidence="4">cv. W05</strain>
        <tissue evidence="3">Hypocotyl of etiolated seedlings</tissue>
    </source>
</reference>
<keyword evidence="1" id="KW-0175">Coiled coil</keyword>
<evidence type="ECO:0000313" key="4">
    <source>
        <dbReference type="Proteomes" id="UP000289340"/>
    </source>
</evidence>
<dbReference type="Gramene" id="XM_028357513.1">
    <property type="protein sequence ID" value="XP_028213314.1"/>
    <property type="gene ID" value="LOC114395682"/>
</dbReference>
<keyword evidence="4" id="KW-1185">Reference proteome</keyword>
<feature type="region of interest" description="Disordered" evidence="2">
    <location>
        <begin position="264"/>
        <end position="307"/>
    </location>
</feature>
<feature type="compositionally biased region" description="Low complexity" evidence="2">
    <location>
        <begin position="270"/>
        <end position="282"/>
    </location>
</feature>
<evidence type="ECO:0000313" key="3">
    <source>
        <dbReference type="EMBL" id="RZB51181.1"/>
    </source>
</evidence>
<comment type="caution">
    <text evidence="3">The sequence shown here is derived from an EMBL/GenBank/DDBJ whole genome shotgun (WGS) entry which is preliminary data.</text>
</comment>